<evidence type="ECO:0000313" key="2">
    <source>
        <dbReference type="Proteomes" id="UP000663193"/>
    </source>
</evidence>
<name>A0A7U2FAF4_PHANO</name>
<protein>
    <recommendedName>
        <fullName evidence="3">ABM domain-containing protein</fullName>
    </recommendedName>
</protein>
<dbReference type="OMA" id="TEFSYVT"/>
<gene>
    <name evidence="1" type="ORF">JI435_145750</name>
</gene>
<dbReference type="VEuPathDB" id="FungiDB:JI435_145750"/>
<evidence type="ECO:0008006" key="3">
    <source>
        <dbReference type="Google" id="ProtNLM"/>
    </source>
</evidence>
<reference evidence="2" key="1">
    <citation type="journal article" date="2021" name="BMC Genomics">
        <title>Chromosome-level genome assembly and manually-curated proteome of model necrotroph Parastagonospora nodorum Sn15 reveals a genome-wide trove of candidate effector homologs, and redundancy of virulence-related functions within an accessory chromosome.</title>
        <authorList>
            <person name="Bertazzoni S."/>
            <person name="Jones D.A.B."/>
            <person name="Phan H.T."/>
            <person name="Tan K.-C."/>
            <person name="Hane J.K."/>
        </authorList>
    </citation>
    <scope>NUCLEOTIDE SEQUENCE [LARGE SCALE GENOMIC DNA]</scope>
    <source>
        <strain evidence="2">SN15 / ATCC MYA-4574 / FGSC 10173)</strain>
    </source>
</reference>
<dbReference type="AlphaFoldDB" id="A0A7U2FAF4"/>
<keyword evidence="2" id="KW-1185">Reference proteome</keyword>
<evidence type="ECO:0000313" key="1">
    <source>
        <dbReference type="EMBL" id="QRD01679.1"/>
    </source>
</evidence>
<dbReference type="InterPro" id="IPR011008">
    <property type="entry name" value="Dimeric_a/b-barrel"/>
</dbReference>
<proteinExistence type="predicted"/>
<dbReference type="OrthoDB" id="3830579at2759"/>
<sequence>MSDAVFEIATLPLRADADLKSSEDKQTWNDTLTTIAKQHGCKTIYWGLKIEDPTTLIMAIHWTSISHHTAFEESSIYPSFLQRVGTLLAGPPSIFHAKLGEKEGLDAFDAPITECARVFFPADFDQDVFMENQWSAFVRDIVERTEGMTGGFSIEPQEHATLGEGVEGKMVAAFVGWPSLEAHGAWSQSEEYGKAVAPVVEGSTGMDVGHVEFVKVERGGMGG</sequence>
<dbReference type="Gene3D" id="3.30.70.100">
    <property type="match status" value="2"/>
</dbReference>
<dbReference type="RefSeq" id="XP_001804757.1">
    <property type="nucleotide sequence ID" value="XM_001804705.1"/>
</dbReference>
<dbReference type="Proteomes" id="UP000663193">
    <property type="component" value="Chromosome 12"/>
</dbReference>
<dbReference type="EMBL" id="CP069034">
    <property type="protein sequence ID" value="QRD01679.1"/>
    <property type="molecule type" value="Genomic_DNA"/>
</dbReference>
<organism evidence="1 2">
    <name type="scientific">Phaeosphaeria nodorum (strain SN15 / ATCC MYA-4574 / FGSC 10173)</name>
    <name type="common">Glume blotch fungus</name>
    <name type="synonym">Parastagonospora nodorum</name>
    <dbReference type="NCBI Taxonomy" id="321614"/>
    <lineage>
        <taxon>Eukaryota</taxon>
        <taxon>Fungi</taxon>
        <taxon>Dikarya</taxon>
        <taxon>Ascomycota</taxon>
        <taxon>Pezizomycotina</taxon>
        <taxon>Dothideomycetes</taxon>
        <taxon>Pleosporomycetidae</taxon>
        <taxon>Pleosporales</taxon>
        <taxon>Pleosporineae</taxon>
        <taxon>Phaeosphaeriaceae</taxon>
        <taxon>Parastagonospora</taxon>
    </lineage>
</organism>
<dbReference type="SUPFAM" id="SSF54909">
    <property type="entry name" value="Dimeric alpha+beta barrel"/>
    <property type="match status" value="1"/>
</dbReference>
<accession>A0A7U2FAF4</accession>
<dbReference type="KEGG" id="pno:SNOG_14575"/>